<protein>
    <recommendedName>
        <fullName evidence="3">Four helix bundle protein</fullName>
    </recommendedName>
</protein>
<reference evidence="1 2" key="1">
    <citation type="journal article" date="2018" name="Front. Microbiol.">
        <title>Hydrolytic Capabilities as a Key to Environmental Success: Chitinolytic and Cellulolytic Acidobacteria From Acidic Sub-arctic Soils and Boreal Peatlands.</title>
        <authorList>
            <person name="Belova S.E."/>
            <person name="Ravin N.V."/>
            <person name="Pankratov T.A."/>
            <person name="Rakitin A.L."/>
            <person name="Ivanova A.A."/>
            <person name="Beletsky A.V."/>
            <person name="Mardanov A.V."/>
            <person name="Sinninghe Damste J.S."/>
            <person name="Dedysh S.N."/>
        </authorList>
    </citation>
    <scope>NUCLEOTIDE SEQUENCE [LARGE SCALE GENOMIC DNA]</scope>
    <source>
        <strain evidence="1 2">SBC82</strain>
    </source>
</reference>
<dbReference type="Pfam" id="PF05635">
    <property type="entry name" value="23S_rRNA_IVP"/>
    <property type="match status" value="1"/>
</dbReference>
<dbReference type="InterPro" id="IPR036583">
    <property type="entry name" value="23S_rRNA_IVS_sf"/>
</dbReference>
<keyword evidence="2" id="KW-1185">Reference proteome</keyword>
<evidence type="ECO:0008006" key="3">
    <source>
        <dbReference type="Google" id="ProtNLM"/>
    </source>
</evidence>
<organism evidence="1 2">
    <name type="scientific">Acidisarcina polymorpha</name>
    <dbReference type="NCBI Taxonomy" id="2211140"/>
    <lineage>
        <taxon>Bacteria</taxon>
        <taxon>Pseudomonadati</taxon>
        <taxon>Acidobacteriota</taxon>
        <taxon>Terriglobia</taxon>
        <taxon>Terriglobales</taxon>
        <taxon>Acidobacteriaceae</taxon>
        <taxon>Acidisarcina</taxon>
    </lineage>
</organism>
<dbReference type="CDD" id="cd16377">
    <property type="entry name" value="23S_rRNA_IVP_like"/>
    <property type="match status" value="1"/>
</dbReference>
<sequence length="134" mass="15179">MKTRQFRDLQVWQRSMRLARDVYTYTNDFPKHEVFGLTGQMRRAAVSVPSNIAEGRGRASDKSFRLFLTQAQGSLFELETQLQLAADIGYSDPANANKLMLECQEIAQMLHAFMRTLKTKEKSTTSLGAASRLS</sequence>
<dbReference type="PANTHER" id="PTHR38471:SF2">
    <property type="entry name" value="FOUR HELIX BUNDLE PROTEIN"/>
    <property type="match status" value="1"/>
</dbReference>
<dbReference type="NCBIfam" id="NF008911">
    <property type="entry name" value="PRK12275.1-2"/>
    <property type="match status" value="1"/>
</dbReference>
<dbReference type="InterPro" id="IPR012657">
    <property type="entry name" value="23S_rRNA-intervening_sequence"/>
</dbReference>
<evidence type="ECO:0000313" key="2">
    <source>
        <dbReference type="Proteomes" id="UP000253606"/>
    </source>
</evidence>
<dbReference type="KEGG" id="abas:ACPOL_5044"/>
<gene>
    <name evidence="1" type="ORF">ACPOL_5044</name>
</gene>
<dbReference type="PANTHER" id="PTHR38471">
    <property type="entry name" value="FOUR HELIX BUNDLE PROTEIN"/>
    <property type="match status" value="1"/>
</dbReference>
<dbReference type="EMBL" id="CP030840">
    <property type="protein sequence ID" value="AXC14302.1"/>
    <property type="molecule type" value="Genomic_DNA"/>
</dbReference>
<dbReference type="Proteomes" id="UP000253606">
    <property type="component" value="Chromosome"/>
</dbReference>
<proteinExistence type="predicted"/>
<name>A0A2Z5G552_9BACT</name>
<dbReference type="SUPFAM" id="SSF158446">
    <property type="entry name" value="IVS-encoded protein-like"/>
    <property type="match status" value="1"/>
</dbReference>
<evidence type="ECO:0000313" key="1">
    <source>
        <dbReference type="EMBL" id="AXC14302.1"/>
    </source>
</evidence>
<dbReference type="NCBIfam" id="TIGR02436">
    <property type="entry name" value="four helix bundle protein"/>
    <property type="match status" value="1"/>
</dbReference>
<dbReference type="Gene3D" id="1.20.1440.60">
    <property type="entry name" value="23S rRNA-intervening sequence"/>
    <property type="match status" value="1"/>
</dbReference>
<accession>A0A2Z5G552</accession>
<dbReference type="AlphaFoldDB" id="A0A2Z5G552"/>